<dbReference type="Pfam" id="PF14348">
    <property type="entry name" value="DtrJ-like"/>
    <property type="match status" value="1"/>
</dbReference>
<comment type="caution">
    <text evidence="2">The sequence shown here is derived from an EMBL/GenBank/DDBJ whole genome shotgun (WGS) entry which is preliminary data.</text>
</comment>
<dbReference type="EMBL" id="PYOZ01000010">
    <property type="protein sequence ID" value="PSX44012.1"/>
    <property type="molecule type" value="Genomic_DNA"/>
</dbReference>
<keyword evidence="1" id="KW-0812">Transmembrane</keyword>
<keyword evidence="1" id="KW-1133">Transmembrane helix</keyword>
<reference evidence="2 3" key="1">
    <citation type="submission" date="2018-01" db="EMBL/GenBank/DDBJ databases">
        <title>Whole genome sequencing of Histamine producing bacteria.</title>
        <authorList>
            <person name="Butler K."/>
        </authorList>
    </citation>
    <scope>NUCLEOTIDE SEQUENCE [LARGE SCALE GENOMIC DNA]</scope>
    <source>
        <strain evidence="2 3">A1-4</strain>
    </source>
</reference>
<feature type="transmembrane region" description="Helical" evidence="1">
    <location>
        <begin position="21"/>
        <end position="44"/>
    </location>
</feature>
<proteinExistence type="predicted"/>
<feature type="transmembrane region" description="Helical" evidence="1">
    <location>
        <begin position="136"/>
        <end position="165"/>
    </location>
</feature>
<name>A0AAX0YQY0_9GAMM</name>
<sequence>MSDSKRVEATKKDKRMTMLDFSYSLLTTLFASIMISIIIEWLLMSLWRPNEGANYARISAITEMGYLNDEFTSFVLFDVSPANFANMIYEFISGRPYSPNDIHDLFWINSSPSDNFFTSTVKFIAAALRDYGLAMIYVIITLIARISVLIFSLPLFALAYIAGLLDGFVERELRRMGGDTESGLSYHLFKSWIPYTYFGAWFIYLACPFTIHPSILAIFAIAMGLCVYLTSANFKKYF</sequence>
<dbReference type="NCBIfam" id="TIGR03747">
    <property type="entry name" value="conj_TIGR03747"/>
    <property type="match status" value="1"/>
</dbReference>
<dbReference type="Proteomes" id="UP000240728">
    <property type="component" value="Unassembled WGS sequence"/>
</dbReference>
<accession>A0AAX0YQY0</accession>
<evidence type="ECO:0000313" key="2">
    <source>
        <dbReference type="EMBL" id="PSX44012.1"/>
    </source>
</evidence>
<keyword evidence="3" id="KW-1185">Reference proteome</keyword>
<evidence type="ECO:0000256" key="1">
    <source>
        <dbReference type="SAM" id="Phobius"/>
    </source>
</evidence>
<organism evidence="2 3">
    <name type="scientific">Photobacterium kishitanii</name>
    <dbReference type="NCBI Taxonomy" id="318456"/>
    <lineage>
        <taxon>Bacteria</taxon>
        <taxon>Pseudomonadati</taxon>
        <taxon>Pseudomonadota</taxon>
        <taxon>Gammaproteobacteria</taxon>
        <taxon>Vibrionales</taxon>
        <taxon>Vibrionaceae</taxon>
        <taxon>Photobacterium</taxon>
    </lineage>
</organism>
<dbReference type="AlphaFoldDB" id="A0AAX0YQY0"/>
<dbReference type="InterPro" id="IPR022266">
    <property type="entry name" value="DtrJ-like"/>
</dbReference>
<keyword evidence="1" id="KW-0472">Membrane</keyword>
<dbReference type="RefSeq" id="WP_045067219.1">
    <property type="nucleotide sequence ID" value="NZ_JZTB01000014.1"/>
</dbReference>
<protein>
    <submittedName>
        <fullName evidence="2">TIGR03747 family integrating conjugative element membrane protein</fullName>
    </submittedName>
</protein>
<feature type="transmembrane region" description="Helical" evidence="1">
    <location>
        <begin position="186"/>
        <end position="205"/>
    </location>
</feature>
<feature type="transmembrane region" description="Helical" evidence="1">
    <location>
        <begin position="211"/>
        <end position="230"/>
    </location>
</feature>
<evidence type="ECO:0000313" key="3">
    <source>
        <dbReference type="Proteomes" id="UP000240728"/>
    </source>
</evidence>
<gene>
    <name evidence="2" type="ORF">C0W53_15380</name>
</gene>